<evidence type="ECO:0000313" key="8">
    <source>
        <dbReference type="Proteomes" id="UP001296967"/>
    </source>
</evidence>
<dbReference type="GO" id="GO:0002128">
    <property type="term" value="P:tRNA nucleoside ribose methylation"/>
    <property type="evidence" value="ECO:0007669"/>
    <property type="project" value="TreeGrafter"/>
</dbReference>
<evidence type="ECO:0000259" key="6">
    <source>
        <dbReference type="Pfam" id="PF00588"/>
    </source>
</evidence>
<keyword evidence="5" id="KW-0963">Cytoplasm</keyword>
<dbReference type="PANTHER" id="PTHR42786">
    <property type="entry name" value="TRNA/RRNA METHYLTRANSFERASE"/>
    <property type="match status" value="1"/>
</dbReference>
<dbReference type="GO" id="GO:0003723">
    <property type="term" value="F:RNA binding"/>
    <property type="evidence" value="ECO:0007669"/>
    <property type="project" value="InterPro"/>
</dbReference>
<evidence type="ECO:0000313" key="7">
    <source>
        <dbReference type="EMBL" id="MBK5931084.1"/>
    </source>
</evidence>
<dbReference type="NCBIfam" id="TIGR00050">
    <property type="entry name" value="rRNA_methyl_1"/>
    <property type="match status" value="1"/>
</dbReference>
<dbReference type="Pfam" id="PF00588">
    <property type="entry name" value="SpoU_methylase"/>
    <property type="match status" value="1"/>
</dbReference>
<accession>A0AAJ0UGJ8</accession>
<dbReference type="PIRSF" id="PIRSF004808">
    <property type="entry name" value="LasT"/>
    <property type="match status" value="1"/>
</dbReference>
<dbReference type="InterPro" id="IPR029028">
    <property type="entry name" value="Alpha/beta_knot_MTases"/>
</dbReference>
<dbReference type="EC" id="2.1.1.200" evidence="5"/>
<evidence type="ECO:0000256" key="3">
    <source>
        <dbReference type="ARBA" id="ARBA00022679"/>
    </source>
</evidence>
<comment type="subunit">
    <text evidence="5">Homodimer.</text>
</comment>
<comment type="catalytic activity">
    <reaction evidence="5">
        <text>cytidine(32) in tRNA + S-adenosyl-L-methionine = 2'-O-methylcytidine(32) in tRNA + S-adenosyl-L-homocysteine + H(+)</text>
        <dbReference type="Rhea" id="RHEA:42932"/>
        <dbReference type="Rhea" id="RHEA-COMP:10288"/>
        <dbReference type="Rhea" id="RHEA-COMP:10289"/>
        <dbReference type="ChEBI" id="CHEBI:15378"/>
        <dbReference type="ChEBI" id="CHEBI:57856"/>
        <dbReference type="ChEBI" id="CHEBI:59789"/>
        <dbReference type="ChEBI" id="CHEBI:74495"/>
        <dbReference type="ChEBI" id="CHEBI:82748"/>
        <dbReference type="EC" id="2.1.1.200"/>
    </reaction>
</comment>
<protein>
    <recommendedName>
        <fullName evidence="5">tRNA (cytidine/uridine-2'-O-)-methyltransferase TrmJ</fullName>
        <ecNumber evidence="5">2.1.1.200</ecNumber>
    </recommendedName>
    <alternativeName>
        <fullName evidence="5">tRNA (cytidine(32)/uridine(32)-2'-O)-methyltransferase</fullName>
    </alternativeName>
    <alternativeName>
        <fullName evidence="5">tRNA Cm32/Um32 methyltransferase</fullName>
    </alternativeName>
</protein>
<feature type="domain" description="tRNA/rRNA methyltransferase SpoU type" evidence="6">
    <location>
        <begin position="14"/>
        <end position="163"/>
    </location>
</feature>
<comment type="similarity">
    <text evidence="1">Belongs to the class IV-like SAM-binding methyltransferase superfamily. RNA methyltransferase TrmH family.</text>
</comment>
<dbReference type="InterPro" id="IPR004384">
    <property type="entry name" value="RNA_MeTrfase_TrmJ/LasT"/>
</dbReference>
<sequence>MSAQPADLAQLGRVRFVLIETSLSANMGAVARAMKTMGLMQLCLVRPRQALDAEALARAAGADDLLARARVCASLEEALTGCRLVIGSSARARSLAWPEVDPAGCAERLLENAAEAEVALLLGRERSGLTNDELSHCHFLTRIPANPDYSSLNIAAAAQVFAYELRRVALRGQLGAARAGEPAPASGPFSAGAPRSDLATADEMASFYGHLEQTMTRIGFADPDQSSTLRRRLRRLFNRARPDRTELNILRGILSAAEGRKHPDRFRR</sequence>
<dbReference type="PANTHER" id="PTHR42786:SF2">
    <property type="entry name" value="TRNA (CYTIDINE_URIDINE-2'-O-)-METHYLTRANSFERASE TRMJ"/>
    <property type="match status" value="1"/>
</dbReference>
<name>A0AAJ0UGJ8_HALSE</name>
<dbReference type="InterPro" id="IPR029026">
    <property type="entry name" value="tRNA_m1G_MTases_N"/>
</dbReference>
<keyword evidence="2 5" id="KW-0489">Methyltransferase</keyword>
<keyword evidence="3" id="KW-0808">Transferase</keyword>
<comment type="caution">
    <text evidence="7">The sequence shown here is derived from an EMBL/GenBank/DDBJ whole genome shotgun (WGS) entry which is preliminary data.</text>
</comment>
<reference evidence="7" key="2">
    <citation type="journal article" date="2020" name="Microorganisms">
        <title>Osmotic Adaptation and Compatible Solute Biosynthesis of Phototrophic Bacteria as Revealed from Genome Analyses.</title>
        <authorList>
            <person name="Imhoff J.F."/>
            <person name="Rahn T."/>
            <person name="Kunzel S."/>
            <person name="Keller A."/>
            <person name="Neulinger S.C."/>
        </authorList>
    </citation>
    <scope>NUCLEOTIDE SEQUENCE</scope>
    <source>
        <strain evidence="7">DSM 4395</strain>
    </source>
</reference>
<dbReference type="FunFam" id="3.40.1280.10:FF:000006">
    <property type="entry name" value="Uncharacterized tRNA/rRNA methyltransferase HI_0380"/>
    <property type="match status" value="1"/>
</dbReference>
<dbReference type="Proteomes" id="UP001296967">
    <property type="component" value="Unassembled WGS sequence"/>
</dbReference>
<gene>
    <name evidence="5" type="primary">trmJ</name>
    <name evidence="7" type="ORF">CCR82_11255</name>
</gene>
<evidence type="ECO:0000256" key="2">
    <source>
        <dbReference type="ARBA" id="ARBA00022603"/>
    </source>
</evidence>
<keyword evidence="5" id="KW-0819">tRNA processing</keyword>
<reference evidence="7" key="1">
    <citation type="submission" date="2017-05" db="EMBL/GenBank/DDBJ databases">
        <authorList>
            <person name="Imhoff J.F."/>
            <person name="Rahn T."/>
            <person name="Kuenzel S."/>
            <person name="Neulinger S.C."/>
        </authorList>
    </citation>
    <scope>NUCLEOTIDE SEQUENCE</scope>
    <source>
        <strain evidence="7">DSM 4395</strain>
    </source>
</reference>
<dbReference type="SUPFAM" id="SSF75217">
    <property type="entry name" value="alpha/beta knot"/>
    <property type="match status" value="1"/>
</dbReference>
<dbReference type="InterPro" id="IPR001537">
    <property type="entry name" value="SpoU_MeTrfase"/>
</dbReference>
<proteinExistence type="inferred from homology"/>
<evidence type="ECO:0000256" key="5">
    <source>
        <dbReference type="RuleBase" id="RU362024"/>
    </source>
</evidence>
<dbReference type="EMBL" id="NHSF01000059">
    <property type="protein sequence ID" value="MBK5931084.1"/>
    <property type="molecule type" value="Genomic_DNA"/>
</dbReference>
<keyword evidence="4 5" id="KW-0949">S-adenosyl-L-methionine</keyword>
<comment type="function">
    <text evidence="5">Catalyzes the formation of 2'O-methylated cytidine (Cm32) or 2'O-methylated uridine (Um32) at position 32 in tRNA.</text>
</comment>
<dbReference type="GO" id="GO:0005829">
    <property type="term" value="C:cytosol"/>
    <property type="evidence" value="ECO:0007669"/>
    <property type="project" value="TreeGrafter"/>
</dbReference>
<comment type="catalytic activity">
    <reaction evidence="5">
        <text>uridine(32) in tRNA + S-adenosyl-L-methionine = 2'-O-methyluridine(32) in tRNA + S-adenosyl-L-homocysteine + H(+)</text>
        <dbReference type="Rhea" id="RHEA:42936"/>
        <dbReference type="Rhea" id="RHEA-COMP:10107"/>
        <dbReference type="Rhea" id="RHEA-COMP:10290"/>
        <dbReference type="ChEBI" id="CHEBI:15378"/>
        <dbReference type="ChEBI" id="CHEBI:57856"/>
        <dbReference type="ChEBI" id="CHEBI:59789"/>
        <dbReference type="ChEBI" id="CHEBI:65315"/>
        <dbReference type="ChEBI" id="CHEBI:74478"/>
        <dbReference type="EC" id="2.1.1.200"/>
    </reaction>
</comment>
<keyword evidence="8" id="KW-1185">Reference proteome</keyword>
<dbReference type="Gene3D" id="3.40.1280.10">
    <property type="match status" value="1"/>
</dbReference>
<dbReference type="GO" id="GO:0160206">
    <property type="term" value="F:tRNA (cytidine(32)/uridine(32)-2'-O)-methyltransferase activity"/>
    <property type="evidence" value="ECO:0007669"/>
    <property type="project" value="UniProtKB-EC"/>
</dbReference>
<organism evidence="7 8">
    <name type="scientific">Halochromatium salexigens</name>
    <name type="common">Chromatium salexigens</name>
    <dbReference type="NCBI Taxonomy" id="49447"/>
    <lineage>
        <taxon>Bacteria</taxon>
        <taxon>Pseudomonadati</taxon>
        <taxon>Pseudomonadota</taxon>
        <taxon>Gammaproteobacteria</taxon>
        <taxon>Chromatiales</taxon>
        <taxon>Chromatiaceae</taxon>
        <taxon>Halochromatium</taxon>
    </lineage>
</organism>
<dbReference type="CDD" id="cd18093">
    <property type="entry name" value="SpoU-like_TrmJ"/>
    <property type="match status" value="1"/>
</dbReference>
<dbReference type="AlphaFoldDB" id="A0AAJ0UGJ8"/>
<evidence type="ECO:0000256" key="1">
    <source>
        <dbReference type="ARBA" id="ARBA00007228"/>
    </source>
</evidence>
<evidence type="ECO:0000256" key="4">
    <source>
        <dbReference type="ARBA" id="ARBA00022691"/>
    </source>
</evidence>
<comment type="subcellular location">
    <subcellularLocation>
        <location evidence="5">Cytoplasm</location>
    </subcellularLocation>
</comment>
<dbReference type="Gene3D" id="1.10.8.590">
    <property type="match status" value="1"/>
</dbReference>